<proteinExistence type="inferred from homology"/>
<gene>
    <name evidence="5" type="ORF">SEMRO_1270_G257920.1</name>
</gene>
<dbReference type="AlphaFoldDB" id="A0A9N8EJA2"/>
<dbReference type="InterPro" id="IPR003690">
    <property type="entry name" value="MTERF"/>
</dbReference>
<keyword evidence="4" id="KW-0732">Signal</keyword>
<dbReference type="PANTHER" id="PTHR13068:SF151">
    <property type="entry name" value="TRANSCRIPTION TERMINATION FACTOR MTERF9, CHLOROPLASTIC"/>
    <property type="match status" value="1"/>
</dbReference>
<feature type="chain" id="PRO_5040220937" evidence="4">
    <location>
        <begin position="35"/>
        <end position="639"/>
    </location>
</feature>
<evidence type="ECO:0000256" key="3">
    <source>
        <dbReference type="SAM" id="MobiDB-lite"/>
    </source>
</evidence>
<dbReference type="Pfam" id="PF02536">
    <property type="entry name" value="mTERF"/>
    <property type="match status" value="1"/>
</dbReference>
<dbReference type="EMBL" id="CAICTM010001268">
    <property type="protein sequence ID" value="CAB9522122.1"/>
    <property type="molecule type" value="Genomic_DNA"/>
</dbReference>
<dbReference type="GO" id="GO:0003676">
    <property type="term" value="F:nucleic acid binding"/>
    <property type="evidence" value="ECO:0007669"/>
    <property type="project" value="InterPro"/>
</dbReference>
<comment type="similarity">
    <text evidence="1">Belongs to the mTERF family.</text>
</comment>
<sequence>MHRMNGSPRCSSPLHAGILLVLLIAVSPISVVLAFLESSSISNSLFRQIPTSSQLFLPQIIIKRSVIVVQVSSNDDNIDNQSGEEEQEESQVLLVATKKRNNVNQRVRSIVQVLSDYNGQPRLGPQWSKTKNYLYNQRDLTDDQVGKVLHFLNDVLKDDIDLVCSVIQSNPRILRKSVDHYLIPTAQFLQNLYGSELFCEAVRRNPGILLSTGVGHNAPDDAVAAMEELLTQRLGRQPRDITALKKKAPWLFQTSVEQITSVLHYLDHLLLQQQQQQQQHQQNHDDPSSASEHEDPIISEHRRKTMLGKLIQAYPTIFHLSVETNLKPKVAFLQQQCGFTNADVASLLTSTTRAGLFCLSLHDNLQPTLELLQELFRDDDNSHALLRDCILKHPQILSLSQANLQEKIAYFDRMDDDDELQQNANAGQSQKDSLACRIAIRSPTIFSLSLNENIQPKVDFLANVWGINANHDAPHDASTTKPSLTALLGEYPNILTLSLEGNIQPTLNFYNQTGYIKLDSDWNWEPSDPEEDGDKKENPSPLIRARYIACSLFQRLLPRWHFYLKIKVKRSKTQFPVEEDDDNDAPPLHILAMASDAKFCDFLGAEEEEYKAFKEETIPRLKFSSQFDTWLKTGRPIDV</sequence>
<dbReference type="Gene3D" id="1.25.70.10">
    <property type="entry name" value="Transcription termination factor 3, mitochondrial"/>
    <property type="match status" value="2"/>
</dbReference>
<protein>
    <submittedName>
        <fullName evidence="5">mTERF</fullName>
    </submittedName>
</protein>
<keyword evidence="2" id="KW-0809">Transit peptide</keyword>
<dbReference type="OrthoDB" id="637682at2759"/>
<dbReference type="PANTHER" id="PTHR13068">
    <property type="entry name" value="CGI-12 PROTEIN-RELATED"/>
    <property type="match status" value="1"/>
</dbReference>
<reference evidence="5" key="1">
    <citation type="submission" date="2020-06" db="EMBL/GenBank/DDBJ databases">
        <authorList>
            <consortium name="Plant Systems Biology data submission"/>
        </authorList>
    </citation>
    <scope>NUCLEOTIDE SEQUENCE</scope>
    <source>
        <strain evidence="5">D6</strain>
    </source>
</reference>
<name>A0A9N8EJA2_9STRA</name>
<evidence type="ECO:0000313" key="5">
    <source>
        <dbReference type="EMBL" id="CAB9522122.1"/>
    </source>
</evidence>
<organism evidence="5 6">
    <name type="scientific">Seminavis robusta</name>
    <dbReference type="NCBI Taxonomy" id="568900"/>
    <lineage>
        <taxon>Eukaryota</taxon>
        <taxon>Sar</taxon>
        <taxon>Stramenopiles</taxon>
        <taxon>Ochrophyta</taxon>
        <taxon>Bacillariophyta</taxon>
        <taxon>Bacillariophyceae</taxon>
        <taxon>Bacillariophycidae</taxon>
        <taxon>Naviculales</taxon>
        <taxon>Naviculaceae</taxon>
        <taxon>Seminavis</taxon>
    </lineage>
</organism>
<feature type="region of interest" description="Disordered" evidence="3">
    <location>
        <begin position="274"/>
        <end position="295"/>
    </location>
</feature>
<evidence type="ECO:0000256" key="2">
    <source>
        <dbReference type="ARBA" id="ARBA00022946"/>
    </source>
</evidence>
<dbReference type="SMART" id="SM00733">
    <property type="entry name" value="Mterf"/>
    <property type="match status" value="6"/>
</dbReference>
<evidence type="ECO:0000256" key="4">
    <source>
        <dbReference type="SAM" id="SignalP"/>
    </source>
</evidence>
<evidence type="ECO:0000256" key="1">
    <source>
        <dbReference type="ARBA" id="ARBA00007692"/>
    </source>
</evidence>
<evidence type="ECO:0000313" key="6">
    <source>
        <dbReference type="Proteomes" id="UP001153069"/>
    </source>
</evidence>
<dbReference type="Proteomes" id="UP001153069">
    <property type="component" value="Unassembled WGS sequence"/>
</dbReference>
<dbReference type="InterPro" id="IPR038538">
    <property type="entry name" value="MTERF_sf"/>
</dbReference>
<feature type="compositionally biased region" description="Basic and acidic residues" evidence="3">
    <location>
        <begin position="282"/>
        <end position="295"/>
    </location>
</feature>
<feature type="signal peptide" evidence="4">
    <location>
        <begin position="1"/>
        <end position="34"/>
    </location>
</feature>
<comment type="caution">
    <text evidence="5">The sequence shown here is derived from an EMBL/GenBank/DDBJ whole genome shotgun (WGS) entry which is preliminary data.</text>
</comment>
<keyword evidence="6" id="KW-1185">Reference proteome</keyword>
<accession>A0A9N8EJA2</accession>